<accession>A0ABV6C5K0</accession>
<dbReference type="CDD" id="cd00673">
    <property type="entry name" value="AlaRS_core"/>
    <property type="match status" value="1"/>
</dbReference>
<evidence type="ECO:0000256" key="13">
    <source>
        <dbReference type="NCBIfam" id="TIGR00344"/>
    </source>
</evidence>
<feature type="non-terminal residue" evidence="15">
    <location>
        <position position="746"/>
    </location>
</feature>
<evidence type="ECO:0000256" key="12">
    <source>
        <dbReference type="ARBA" id="ARBA00048300"/>
    </source>
</evidence>
<dbReference type="Pfam" id="PF07973">
    <property type="entry name" value="tRNA_SAD"/>
    <property type="match status" value="1"/>
</dbReference>
<dbReference type="SMART" id="SM00863">
    <property type="entry name" value="tRNA_SAD"/>
    <property type="match status" value="1"/>
</dbReference>
<comment type="similarity">
    <text evidence="1">Belongs to the class-II aminoacyl-tRNA synthetase family.</text>
</comment>
<protein>
    <recommendedName>
        <fullName evidence="3 13">Alanine--tRNA ligase</fullName>
        <ecNumber evidence="2 13">6.1.1.7</ecNumber>
    </recommendedName>
</protein>
<dbReference type="PANTHER" id="PTHR11777:SF9">
    <property type="entry name" value="ALANINE--TRNA LIGASE, CYTOPLASMIC"/>
    <property type="match status" value="1"/>
</dbReference>
<gene>
    <name evidence="15" type="primary">alaS</name>
    <name evidence="15" type="ORF">ACFFRE_12660</name>
</gene>
<keyword evidence="10" id="KW-0030">Aminoacyl-tRNA synthetase</keyword>
<dbReference type="SUPFAM" id="SSF50447">
    <property type="entry name" value="Translation proteins"/>
    <property type="match status" value="1"/>
</dbReference>
<dbReference type="PANTHER" id="PTHR11777">
    <property type="entry name" value="ALANYL-TRNA SYNTHETASE"/>
    <property type="match status" value="1"/>
</dbReference>
<keyword evidence="7" id="KW-0067">ATP-binding</keyword>
<dbReference type="Gene3D" id="6.10.250.550">
    <property type="match status" value="1"/>
</dbReference>
<dbReference type="Proteomes" id="UP001589788">
    <property type="component" value="Unassembled WGS sequence"/>
</dbReference>
<dbReference type="Gene3D" id="3.30.930.10">
    <property type="entry name" value="Bira Bifunctional Protein, Domain 2"/>
    <property type="match status" value="1"/>
</dbReference>
<evidence type="ECO:0000256" key="6">
    <source>
        <dbReference type="ARBA" id="ARBA00022741"/>
    </source>
</evidence>
<dbReference type="SUPFAM" id="SSF101353">
    <property type="entry name" value="Putative anticodon-binding domain of alanyl-tRNA synthetase (AlaRS)"/>
    <property type="match status" value="1"/>
</dbReference>
<name>A0ABV6C5K0_9ACTN</name>
<evidence type="ECO:0000259" key="14">
    <source>
        <dbReference type="PROSITE" id="PS50860"/>
    </source>
</evidence>
<evidence type="ECO:0000256" key="1">
    <source>
        <dbReference type="ARBA" id="ARBA00008226"/>
    </source>
</evidence>
<keyword evidence="5 15" id="KW-0436">Ligase</keyword>
<dbReference type="GO" id="GO:0004813">
    <property type="term" value="F:alanine-tRNA ligase activity"/>
    <property type="evidence" value="ECO:0007669"/>
    <property type="project" value="UniProtKB-EC"/>
</dbReference>
<evidence type="ECO:0000256" key="3">
    <source>
        <dbReference type="ARBA" id="ARBA00017959"/>
    </source>
</evidence>
<feature type="domain" description="Alanyl-transfer RNA synthetases family profile" evidence="14">
    <location>
        <begin position="1"/>
        <end position="694"/>
    </location>
</feature>
<evidence type="ECO:0000256" key="4">
    <source>
        <dbReference type="ARBA" id="ARBA00022555"/>
    </source>
</evidence>
<dbReference type="InterPro" id="IPR018164">
    <property type="entry name" value="Ala-tRNA-synth_IIc_N"/>
</dbReference>
<dbReference type="InterPro" id="IPR018162">
    <property type="entry name" value="Ala-tRNA-ligase_IIc_anticod-bd"/>
</dbReference>
<dbReference type="SUPFAM" id="SSF55186">
    <property type="entry name" value="ThrRS/AlaRS common domain"/>
    <property type="match status" value="1"/>
</dbReference>
<reference evidence="15 16" key="1">
    <citation type="submission" date="2024-09" db="EMBL/GenBank/DDBJ databases">
        <authorList>
            <person name="Sun Q."/>
            <person name="Mori K."/>
        </authorList>
    </citation>
    <scope>NUCLEOTIDE SEQUENCE [LARGE SCALE GENOMIC DNA]</scope>
    <source>
        <strain evidence="15 16">JCM 15389</strain>
    </source>
</reference>
<dbReference type="Gene3D" id="3.30.54.20">
    <property type="match status" value="1"/>
</dbReference>
<dbReference type="PROSITE" id="PS50860">
    <property type="entry name" value="AA_TRNA_LIGASE_II_ALA"/>
    <property type="match status" value="1"/>
</dbReference>
<evidence type="ECO:0000256" key="8">
    <source>
        <dbReference type="ARBA" id="ARBA00022884"/>
    </source>
</evidence>
<dbReference type="InterPro" id="IPR012947">
    <property type="entry name" value="tRNA_SAD"/>
</dbReference>
<keyword evidence="4" id="KW-0820">tRNA-binding</keyword>
<dbReference type="Pfam" id="PF01411">
    <property type="entry name" value="tRNA-synt_2c"/>
    <property type="match status" value="1"/>
</dbReference>
<evidence type="ECO:0000256" key="9">
    <source>
        <dbReference type="ARBA" id="ARBA00022917"/>
    </source>
</evidence>
<dbReference type="InterPro" id="IPR023033">
    <property type="entry name" value="Ala_tRNA_ligase_euk/bac"/>
</dbReference>
<dbReference type="EC" id="6.1.1.7" evidence="2 13"/>
<organism evidence="15 16">
    <name type="scientific">Aciditerrimonas ferrireducens</name>
    <dbReference type="NCBI Taxonomy" id="667306"/>
    <lineage>
        <taxon>Bacteria</taxon>
        <taxon>Bacillati</taxon>
        <taxon>Actinomycetota</taxon>
        <taxon>Acidimicrobiia</taxon>
        <taxon>Acidimicrobiales</taxon>
        <taxon>Acidimicrobiaceae</taxon>
        <taxon>Aciditerrimonas</taxon>
    </lineage>
</organism>
<dbReference type="NCBIfam" id="TIGR00344">
    <property type="entry name" value="alaS"/>
    <property type="match status" value="1"/>
</dbReference>
<comment type="function">
    <text evidence="11">Catalyzes the attachment of alanine to tRNA(Ala) in a two-step reaction: alanine is first activated by ATP to form Ala-AMP and then transferred to the acceptor end of tRNA(Ala). Also edits incorrectly charged Ser-tRNA(Ala) and Gly-tRNA(Ala) via its editing domain.</text>
</comment>
<dbReference type="SUPFAM" id="SSF55681">
    <property type="entry name" value="Class II aaRS and biotin synthetases"/>
    <property type="match status" value="1"/>
</dbReference>
<comment type="catalytic activity">
    <reaction evidence="12">
        <text>tRNA(Ala) + L-alanine + ATP = L-alanyl-tRNA(Ala) + AMP + diphosphate</text>
        <dbReference type="Rhea" id="RHEA:12540"/>
        <dbReference type="Rhea" id="RHEA-COMP:9657"/>
        <dbReference type="Rhea" id="RHEA-COMP:9923"/>
        <dbReference type="ChEBI" id="CHEBI:30616"/>
        <dbReference type="ChEBI" id="CHEBI:33019"/>
        <dbReference type="ChEBI" id="CHEBI:57972"/>
        <dbReference type="ChEBI" id="CHEBI:78442"/>
        <dbReference type="ChEBI" id="CHEBI:78497"/>
        <dbReference type="ChEBI" id="CHEBI:456215"/>
        <dbReference type="EC" id="6.1.1.7"/>
    </reaction>
</comment>
<evidence type="ECO:0000313" key="15">
    <source>
        <dbReference type="EMBL" id="MFC0082980.1"/>
    </source>
</evidence>
<keyword evidence="9" id="KW-0648">Protein biosynthesis</keyword>
<keyword evidence="8" id="KW-0694">RNA-binding</keyword>
<dbReference type="InterPro" id="IPR050058">
    <property type="entry name" value="Ala-tRNA_ligase"/>
</dbReference>
<dbReference type="Gene3D" id="3.30.980.10">
    <property type="entry name" value="Threonyl-trna Synthetase, Chain A, domain 2"/>
    <property type="match status" value="1"/>
</dbReference>
<dbReference type="InterPro" id="IPR002318">
    <property type="entry name" value="Ala-tRNA-lgiase_IIc"/>
</dbReference>
<evidence type="ECO:0000313" key="16">
    <source>
        <dbReference type="Proteomes" id="UP001589788"/>
    </source>
</evidence>
<dbReference type="InterPro" id="IPR009000">
    <property type="entry name" value="Transl_B-barrel_sf"/>
</dbReference>
<dbReference type="InterPro" id="IPR045864">
    <property type="entry name" value="aa-tRNA-synth_II/BPL/LPL"/>
</dbReference>
<keyword evidence="6" id="KW-0547">Nucleotide-binding</keyword>
<proteinExistence type="inferred from homology"/>
<dbReference type="EMBL" id="JBHLYQ010000207">
    <property type="protein sequence ID" value="MFC0082980.1"/>
    <property type="molecule type" value="Genomic_DNA"/>
</dbReference>
<evidence type="ECO:0000256" key="7">
    <source>
        <dbReference type="ARBA" id="ARBA00022840"/>
    </source>
</evidence>
<dbReference type="PRINTS" id="PR00980">
    <property type="entry name" value="TRNASYNTHALA"/>
</dbReference>
<comment type="caution">
    <text evidence="15">The sequence shown here is derived from an EMBL/GenBank/DDBJ whole genome shotgun (WGS) entry which is preliminary data.</text>
</comment>
<keyword evidence="16" id="KW-1185">Reference proteome</keyword>
<dbReference type="RefSeq" id="WP_377790702.1">
    <property type="nucleotide sequence ID" value="NZ_JBHLYQ010000207.1"/>
</dbReference>
<evidence type="ECO:0000256" key="2">
    <source>
        <dbReference type="ARBA" id="ARBA00013168"/>
    </source>
</evidence>
<dbReference type="HAMAP" id="MF_00036_B">
    <property type="entry name" value="Ala_tRNA_synth_B"/>
    <property type="match status" value="1"/>
</dbReference>
<evidence type="ECO:0000256" key="10">
    <source>
        <dbReference type="ARBA" id="ARBA00023146"/>
    </source>
</evidence>
<dbReference type="InterPro" id="IPR018165">
    <property type="entry name" value="Ala-tRNA-synth_IIc_core"/>
</dbReference>
<dbReference type="InterPro" id="IPR018163">
    <property type="entry name" value="Thr/Ala-tRNA-synth_IIc_edit"/>
</dbReference>
<evidence type="ECO:0000256" key="5">
    <source>
        <dbReference type="ARBA" id="ARBA00022598"/>
    </source>
</evidence>
<sequence>MDAPGLRRAFLGFYQERGHQVVPSASLVPHDPTVLFTIAGMVPFKPYFTGEEPAPWPRATSVQKCLRTVDIEVVGTTERHCTFFEMLGNFSFGDYFKERAIPYAWELLTGTLGLDPERLWVTVHLEDEEAETIWREAVGVPAERIQRMGEDNFWRMGDTGPCGPCSEVYYDRGPEHGPAGGPAAGGPERFVELYNLVFMQFDRQVDGSLPPLPRPSIDTGAGLERLLPILEGVPSLFLTSVFAPVLEAAQSVTGARYGQDPRQDVSLRILADHARAATLVVADGVLPGKEGRGYVLRRLVRRAVRHAHQLGVEDPLMARLAGAVADALGDAYPEVRTRLDAVAETLDREEAAFRRTLEQGSALLAEELARGQGVISGETAFRLHDTHGFPVELTVELAEEAGARVDLEGFAQAMAAQRARARADAARRRSAGDQAVYRDLLEERGPTRFTGYEHAQEAAQVVAVLPTEQAGVVEVVLDRTPFYAEGGGQVGDQGVITTETGRAEVVDTQQAVPGLTVHRARLVQGELWPGQDALAAIDLARREATRRHHTGTHLLHAALREVLGDHVHQQGSLVAPDRLRFDFSHPAALAPEELQAVVELVNQDVLSDAPVEVVETSREEADRLGALAFFGDRYGERVRVVRAGPRSVELCGGTHVPALGMIGPLTVVSEGSIGSGTRRIEAVAGPGALARLDAARRTLEEAAGLLKVEPDRVLEALERLVHRQREQDRELARLRSAALATEAAAL</sequence>
<evidence type="ECO:0000256" key="11">
    <source>
        <dbReference type="ARBA" id="ARBA00024779"/>
    </source>
</evidence>
<dbReference type="Gene3D" id="2.40.30.130">
    <property type="match status" value="1"/>
</dbReference>